<feature type="domain" description="C2H2-type" evidence="3">
    <location>
        <begin position="179"/>
        <end position="206"/>
    </location>
</feature>
<protein>
    <submittedName>
        <fullName evidence="4">Transcription factor C2H2 family</fullName>
    </submittedName>
</protein>
<feature type="region of interest" description="Disordered" evidence="2">
    <location>
        <begin position="1"/>
        <end position="97"/>
    </location>
</feature>
<dbReference type="PROSITE" id="PS50157">
    <property type="entry name" value="ZINC_FINGER_C2H2_2"/>
    <property type="match status" value="3"/>
</dbReference>
<evidence type="ECO:0000259" key="3">
    <source>
        <dbReference type="PROSITE" id="PS50157"/>
    </source>
</evidence>
<keyword evidence="1" id="KW-0862">Zinc</keyword>
<dbReference type="GO" id="GO:0008270">
    <property type="term" value="F:zinc ion binding"/>
    <property type="evidence" value="ECO:0007669"/>
    <property type="project" value="UniProtKB-KW"/>
</dbReference>
<keyword evidence="1" id="KW-0479">Metal-binding</keyword>
<evidence type="ECO:0000256" key="2">
    <source>
        <dbReference type="SAM" id="MobiDB-lite"/>
    </source>
</evidence>
<dbReference type="Gene3D" id="3.30.160.60">
    <property type="entry name" value="Classic Zinc Finger"/>
    <property type="match status" value="1"/>
</dbReference>
<dbReference type="PROSITE" id="PS00028">
    <property type="entry name" value="ZINC_FINGER_C2H2_1"/>
    <property type="match status" value="3"/>
</dbReference>
<evidence type="ECO:0000313" key="4">
    <source>
        <dbReference type="EMBL" id="KAF5778490.1"/>
    </source>
</evidence>
<keyword evidence="5" id="KW-1185">Reference proteome</keyword>
<dbReference type="PANTHER" id="PTHR47591:SF1">
    <property type="entry name" value="ZINC FINGER PROTEIN ZAT2-RELATED"/>
    <property type="match status" value="1"/>
</dbReference>
<dbReference type="AlphaFoldDB" id="A0A9K3MWK3"/>
<reference evidence="4" key="2">
    <citation type="submission" date="2020-06" db="EMBL/GenBank/DDBJ databases">
        <title>Helianthus annuus Genome sequencing and assembly Release 2.</title>
        <authorList>
            <person name="Gouzy J."/>
            <person name="Langlade N."/>
            <person name="Munos S."/>
        </authorList>
    </citation>
    <scope>NUCLEOTIDE SEQUENCE</scope>
    <source>
        <tissue evidence="4">Leaves</tissue>
    </source>
</reference>
<accession>A0A9K3MWK3</accession>
<dbReference type="PANTHER" id="PTHR47591">
    <property type="entry name" value="ZINC FINGER PROTEIN ZAT2-RELATED"/>
    <property type="match status" value="1"/>
</dbReference>
<dbReference type="Gramene" id="mRNA:HanXRQr2_Chr12g0548131">
    <property type="protein sequence ID" value="CDS:HanXRQr2_Chr12g0548131.1"/>
    <property type="gene ID" value="HanXRQr2_Chr12g0548131"/>
</dbReference>
<feature type="domain" description="C2H2-type" evidence="3">
    <location>
        <begin position="245"/>
        <end position="272"/>
    </location>
</feature>
<dbReference type="InterPro" id="IPR013087">
    <property type="entry name" value="Znf_C2H2_type"/>
</dbReference>
<comment type="caution">
    <text evidence="4">The sequence shown here is derived from an EMBL/GenBank/DDBJ whole genome shotgun (WGS) entry which is preliminary data.</text>
</comment>
<evidence type="ECO:0000313" key="5">
    <source>
        <dbReference type="Proteomes" id="UP000215914"/>
    </source>
</evidence>
<sequence length="316" mass="34685">MNRDMIMGGGGGATSSTSSDFQLYPSSPETQEIFRPSSHFSDVRPITAVTPQQQNPRKKRTKMMRLQNMPTAITGGSSCSSSHSTKPKYTKKPDPNAPKITRPCSECGKKFWSWKALFGHMRCHPERTWRGINPPPAVVDHGGTTSTNEERYVASCLLMLANGPSRVADCEELCHPGWFECTSCKKVFGSHQALGGHRASHKNVKGCFAITRKEGVEEVEEGEIEGHFENINTMMIVGSGSSSEHKCSICSRVFSSGQALGGHKRCHWEKEDEVVPAASTLVLSQGEYRFDLNLPTAAREDYSSCSNVGLDLRLGL</sequence>
<dbReference type="Proteomes" id="UP000215914">
    <property type="component" value="Unassembled WGS sequence"/>
</dbReference>
<name>A0A9K3MWK3_HELAN</name>
<gene>
    <name evidence="4" type="ORF">HanXRQr2_Chr12g0548131</name>
</gene>
<dbReference type="Pfam" id="PF13912">
    <property type="entry name" value="zf-C2H2_6"/>
    <property type="match status" value="3"/>
</dbReference>
<evidence type="ECO:0000256" key="1">
    <source>
        <dbReference type="PROSITE-ProRule" id="PRU00042"/>
    </source>
</evidence>
<reference evidence="4" key="1">
    <citation type="journal article" date="2017" name="Nature">
        <title>The sunflower genome provides insights into oil metabolism, flowering and Asterid evolution.</title>
        <authorList>
            <person name="Badouin H."/>
            <person name="Gouzy J."/>
            <person name="Grassa C.J."/>
            <person name="Murat F."/>
            <person name="Staton S.E."/>
            <person name="Cottret L."/>
            <person name="Lelandais-Briere C."/>
            <person name="Owens G.L."/>
            <person name="Carrere S."/>
            <person name="Mayjonade B."/>
            <person name="Legrand L."/>
            <person name="Gill N."/>
            <person name="Kane N.C."/>
            <person name="Bowers J.E."/>
            <person name="Hubner S."/>
            <person name="Bellec A."/>
            <person name="Berard A."/>
            <person name="Berges H."/>
            <person name="Blanchet N."/>
            <person name="Boniface M.C."/>
            <person name="Brunel D."/>
            <person name="Catrice O."/>
            <person name="Chaidir N."/>
            <person name="Claudel C."/>
            <person name="Donnadieu C."/>
            <person name="Faraut T."/>
            <person name="Fievet G."/>
            <person name="Helmstetter N."/>
            <person name="King M."/>
            <person name="Knapp S.J."/>
            <person name="Lai Z."/>
            <person name="Le Paslier M.C."/>
            <person name="Lippi Y."/>
            <person name="Lorenzon L."/>
            <person name="Mandel J.R."/>
            <person name="Marage G."/>
            <person name="Marchand G."/>
            <person name="Marquand E."/>
            <person name="Bret-Mestries E."/>
            <person name="Morien E."/>
            <person name="Nambeesan S."/>
            <person name="Nguyen T."/>
            <person name="Pegot-Espagnet P."/>
            <person name="Pouilly N."/>
            <person name="Raftis F."/>
            <person name="Sallet E."/>
            <person name="Schiex T."/>
            <person name="Thomas J."/>
            <person name="Vandecasteele C."/>
            <person name="Vares D."/>
            <person name="Vear F."/>
            <person name="Vautrin S."/>
            <person name="Crespi M."/>
            <person name="Mangin B."/>
            <person name="Burke J.M."/>
            <person name="Salse J."/>
            <person name="Munos S."/>
            <person name="Vincourt P."/>
            <person name="Rieseberg L.H."/>
            <person name="Langlade N.B."/>
        </authorList>
    </citation>
    <scope>NUCLEOTIDE SEQUENCE</scope>
    <source>
        <tissue evidence="4">Leaves</tissue>
    </source>
</reference>
<dbReference type="SUPFAM" id="SSF57667">
    <property type="entry name" value="beta-beta-alpha zinc fingers"/>
    <property type="match status" value="2"/>
</dbReference>
<dbReference type="InterPro" id="IPR036236">
    <property type="entry name" value="Znf_C2H2_sf"/>
</dbReference>
<proteinExistence type="predicted"/>
<organism evidence="4 5">
    <name type="scientific">Helianthus annuus</name>
    <name type="common">Common sunflower</name>
    <dbReference type="NCBI Taxonomy" id="4232"/>
    <lineage>
        <taxon>Eukaryota</taxon>
        <taxon>Viridiplantae</taxon>
        <taxon>Streptophyta</taxon>
        <taxon>Embryophyta</taxon>
        <taxon>Tracheophyta</taxon>
        <taxon>Spermatophyta</taxon>
        <taxon>Magnoliopsida</taxon>
        <taxon>eudicotyledons</taxon>
        <taxon>Gunneridae</taxon>
        <taxon>Pentapetalae</taxon>
        <taxon>asterids</taxon>
        <taxon>campanulids</taxon>
        <taxon>Asterales</taxon>
        <taxon>Asteraceae</taxon>
        <taxon>Asteroideae</taxon>
        <taxon>Heliantheae alliance</taxon>
        <taxon>Heliantheae</taxon>
        <taxon>Helianthus</taxon>
    </lineage>
</organism>
<feature type="compositionally biased region" description="Polar residues" evidence="2">
    <location>
        <begin position="20"/>
        <end position="30"/>
    </location>
</feature>
<dbReference type="EMBL" id="MNCJ02000327">
    <property type="protein sequence ID" value="KAF5778490.1"/>
    <property type="molecule type" value="Genomic_DNA"/>
</dbReference>
<dbReference type="SMART" id="SM00355">
    <property type="entry name" value="ZnF_C2H2"/>
    <property type="match status" value="3"/>
</dbReference>
<dbReference type="OrthoDB" id="6077919at2759"/>
<keyword evidence="1" id="KW-0863">Zinc-finger</keyword>
<feature type="domain" description="C2H2-type" evidence="3">
    <location>
        <begin position="102"/>
        <end position="124"/>
    </location>
</feature>